<comment type="caution">
    <text evidence="3">The sequence shown here is derived from an EMBL/GenBank/DDBJ whole genome shotgun (WGS) entry which is preliminary data.</text>
</comment>
<dbReference type="Proteomes" id="UP000733379">
    <property type="component" value="Unassembled WGS sequence"/>
</dbReference>
<sequence>MSSTPDTAREQFMAPGWYVDPADTQVKRRWDGYGWTDDVIPAETIPAPWVTPAPARETAAAKLWARNSLSFVALIVCALYLVVDQYSNFVVFGLVPISLSIQAFRRREPLWFAAAIATAAVVAAPFVLFNR</sequence>
<dbReference type="RefSeq" id="WP_215915587.1">
    <property type="nucleotide sequence ID" value="NZ_JAHKNI010000001.1"/>
</dbReference>
<proteinExistence type="predicted"/>
<keyword evidence="1" id="KW-1133">Transmembrane helix</keyword>
<feature type="domain" description="DUF2510" evidence="2">
    <location>
        <begin position="15"/>
        <end position="46"/>
    </location>
</feature>
<protein>
    <submittedName>
        <fullName evidence="3">DUF2510 domain-containing protein</fullName>
    </submittedName>
</protein>
<feature type="transmembrane region" description="Helical" evidence="1">
    <location>
        <begin position="63"/>
        <end position="83"/>
    </location>
</feature>
<evidence type="ECO:0000259" key="2">
    <source>
        <dbReference type="Pfam" id="PF10708"/>
    </source>
</evidence>
<dbReference type="Pfam" id="PF10708">
    <property type="entry name" value="DUF2510"/>
    <property type="match status" value="1"/>
</dbReference>
<name>A0ABS6ATB0_9NOCA</name>
<reference evidence="3 4" key="1">
    <citation type="submission" date="2021-06" db="EMBL/GenBank/DDBJ databases">
        <title>Actinomycetes sequencing.</title>
        <authorList>
            <person name="Shan Q."/>
        </authorList>
    </citation>
    <scope>NUCLEOTIDE SEQUENCE [LARGE SCALE GENOMIC DNA]</scope>
    <source>
        <strain evidence="3 4">NEAU-G5</strain>
    </source>
</reference>
<keyword evidence="4" id="KW-1185">Reference proteome</keyword>
<keyword evidence="1" id="KW-0812">Transmembrane</keyword>
<evidence type="ECO:0000256" key="1">
    <source>
        <dbReference type="SAM" id="Phobius"/>
    </source>
</evidence>
<feature type="transmembrane region" description="Helical" evidence="1">
    <location>
        <begin position="111"/>
        <end position="129"/>
    </location>
</feature>
<evidence type="ECO:0000313" key="4">
    <source>
        <dbReference type="Proteomes" id="UP000733379"/>
    </source>
</evidence>
<organism evidence="3 4">
    <name type="scientific">Nocardia albiluteola</name>
    <dbReference type="NCBI Taxonomy" id="2842303"/>
    <lineage>
        <taxon>Bacteria</taxon>
        <taxon>Bacillati</taxon>
        <taxon>Actinomycetota</taxon>
        <taxon>Actinomycetes</taxon>
        <taxon>Mycobacteriales</taxon>
        <taxon>Nocardiaceae</taxon>
        <taxon>Nocardia</taxon>
    </lineage>
</organism>
<dbReference type="EMBL" id="JAHKNI010000001">
    <property type="protein sequence ID" value="MBU3060781.1"/>
    <property type="molecule type" value="Genomic_DNA"/>
</dbReference>
<accession>A0ABS6ATB0</accession>
<evidence type="ECO:0000313" key="3">
    <source>
        <dbReference type="EMBL" id="MBU3060781.1"/>
    </source>
</evidence>
<gene>
    <name evidence="3" type="ORF">KO481_04485</name>
</gene>
<keyword evidence="1" id="KW-0472">Membrane</keyword>
<dbReference type="InterPro" id="IPR018929">
    <property type="entry name" value="DUF2510"/>
</dbReference>